<dbReference type="InterPro" id="IPR003018">
    <property type="entry name" value="GAF"/>
</dbReference>
<dbReference type="PANTHER" id="PTHR35526:SF3">
    <property type="entry name" value="ANTI-SIGMA-F FACTOR RSBW"/>
    <property type="match status" value="1"/>
</dbReference>
<dbReference type="GO" id="GO:0004674">
    <property type="term" value="F:protein serine/threonine kinase activity"/>
    <property type="evidence" value="ECO:0007669"/>
    <property type="project" value="UniProtKB-KW"/>
</dbReference>
<keyword evidence="5" id="KW-1185">Reference proteome</keyword>
<dbReference type="OrthoDB" id="4251531at2"/>
<organism evidence="4 5">
    <name type="scientific">Nocardioides psychrotolerans</name>
    <dbReference type="NCBI Taxonomy" id="1005945"/>
    <lineage>
        <taxon>Bacteria</taxon>
        <taxon>Bacillati</taxon>
        <taxon>Actinomycetota</taxon>
        <taxon>Actinomycetes</taxon>
        <taxon>Propionibacteriales</taxon>
        <taxon>Nocardioidaceae</taxon>
        <taxon>Nocardioides</taxon>
    </lineage>
</organism>
<evidence type="ECO:0000259" key="2">
    <source>
        <dbReference type="Pfam" id="PF01590"/>
    </source>
</evidence>
<evidence type="ECO:0000313" key="4">
    <source>
        <dbReference type="EMBL" id="SFI58648.1"/>
    </source>
</evidence>
<dbReference type="AlphaFoldDB" id="A0A1I3JF98"/>
<dbReference type="SUPFAM" id="SSF55874">
    <property type="entry name" value="ATPase domain of HSP90 chaperone/DNA topoisomerase II/histidine kinase"/>
    <property type="match status" value="1"/>
</dbReference>
<proteinExistence type="predicted"/>
<feature type="domain" description="GAF" evidence="2">
    <location>
        <begin position="35"/>
        <end position="158"/>
    </location>
</feature>
<accession>A0A1I3JF98</accession>
<dbReference type="Proteomes" id="UP000198649">
    <property type="component" value="Unassembled WGS sequence"/>
</dbReference>
<evidence type="ECO:0000256" key="1">
    <source>
        <dbReference type="ARBA" id="ARBA00022527"/>
    </source>
</evidence>
<dbReference type="STRING" id="1005945.SAMN05216561_110106"/>
<dbReference type="InterPro" id="IPR050267">
    <property type="entry name" value="Anti-sigma-factor_SerPK"/>
</dbReference>
<dbReference type="PANTHER" id="PTHR35526">
    <property type="entry name" value="ANTI-SIGMA-F FACTOR RSBW-RELATED"/>
    <property type="match status" value="1"/>
</dbReference>
<keyword evidence="4" id="KW-0418">Kinase</keyword>
<dbReference type="InterPro" id="IPR003594">
    <property type="entry name" value="HATPase_dom"/>
</dbReference>
<reference evidence="4 5" key="1">
    <citation type="submission" date="2016-10" db="EMBL/GenBank/DDBJ databases">
        <authorList>
            <person name="de Groot N.N."/>
        </authorList>
    </citation>
    <scope>NUCLEOTIDE SEQUENCE [LARGE SCALE GENOMIC DNA]</scope>
    <source>
        <strain evidence="4 5">CGMCC 1.11156</strain>
    </source>
</reference>
<evidence type="ECO:0000313" key="5">
    <source>
        <dbReference type="Proteomes" id="UP000198649"/>
    </source>
</evidence>
<protein>
    <submittedName>
        <fullName evidence="4">Anti-sigma regulatory factor (Ser/Thr protein kinase)</fullName>
    </submittedName>
</protein>
<dbReference type="InterPro" id="IPR036890">
    <property type="entry name" value="HATPase_C_sf"/>
</dbReference>
<gene>
    <name evidence="4" type="ORF">SAMN05216561_110106</name>
</gene>
<sequence>MDVTGEADSIGSLAEANDLDSVVRHALTGLLCRPGVRRVGLALTEGGGRRLRFTARDRDGQEQAPQWCLIDAYDDVPLTCVVSTGEPIVAGVDDLDRRFRGMVAHQREQGTTALAALPLPGTGSPLGGVILFYEGAPGFGPSEQHDLAVVAAEVAAALVRVRATSQRRERVLADEPVDDQARVGDVVVEGDPRSAGVARRFLRARLGEWAVDEDVIDTAVLLLSELVTNAIIHTDNPAEIRVVLGDGELTVTVRDHGRAGDAGDAEPDGDDDPLRVHGRGLQLVEALSERWGSERDAVGTTVWFALRA</sequence>
<dbReference type="RefSeq" id="WP_091114205.1">
    <property type="nucleotide sequence ID" value="NZ_BKAF01000012.1"/>
</dbReference>
<keyword evidence="4" id="KW-0808">Transferase</keyword>
<dbReference type="InterPro" id="IPR029016">
    <property type="entry name" value="GAF-like_dom_sf"/>
</dbReference>
<dbReference type="Pfam" id="PF13581">
    <property type="entry name" value="HATPase_c_2"/>
    <property type="match status" value="1"/>
</dbReference>
<keyword evidence="1" id="KW-0723">Serine/threonine-protein kinase</keyword>
<dbReference type="EMBL" id="FOQG01000010">
    <property type="protein sequence ID" value="SFI58648.1"/>
    <property type="molecule type" value="Genomic_DNA"/>
</dbReference>
<feature type="domain" description="Histidine kinase/HSP90-like ATPase" evidence="3">
    <location>
        <begin position="190"/>
        <end position="304"/>
    </location>
</feature>
<dbReference type="Gene3D" id="3.30.450.40">
    <property type="match status" value="1"/>
</dbReference>
<dbReference type="Gene3D" id="3.30.565.10">
    <property type="entry name" value="Histidine kinase-like ATPase, C-terminal domain"/>
    <property type="match status" value="1"/>
</dbReference>
<dbReference type="SUPFAM" id="SSF55781">
    <property type="entry name" value="GAF domain-like"/>
    <property type="match status" value="1"/>
</dbReference>
<dbReference type="CDD" id="cd16936">
    <property type="entry name" value="HATPase_RsbW-like"/>
    <property type="match status" value="1"/>
</dbReference>
<dbReference type="Pfam" id="PF01590">
    <property type="entry name" value="GAF"/>
    <property type="match status" value="1"/>
</dbReference>
<name>A0A1I3JF98_9ACTN</name>
<evidence type="ECO:0000259" key="3">
    <source>
        <dbReference type="Pfam" id="PF13581"/>
    </source>
</evidence>